<keyword evidence="1" id="KW-0812">Transmembrane</keyword>
<sequence>MTLRIKIRFSNELPDLEVPSNFQVSLKELRSYVRSQYNQISNKRLKFIYQGKVILANTDFDSLPHTNEEIFIHCLVGETLTADELADEGQWDTKQPIKSTEEAAVGFDRLLSQGFSRQDVDELRSTFHSMYGSGENEDLRELEDNWIDSTVNNEFDEFSNVLNNRNQNTQLANAPAGAAVNVNNHVPDTNRDLLIGTLLGCFLGVFALFLMRLDLGGIVNKRTKTAIIAGVCINFSLGIIRMFS</sequence>
<dbReference type="GO" id="GO:0005783">
    <property type="term" value="C:endoplasmic reticulum"/>
    <property type="evidence" value="ECO:0007669"/>
    <property type="project" value="TreeGrafter"/>
</dbReference>
<keyword evidence="5" id="KW-1185">Reference proteome</keyword>
<dbReference type="GeneID" id="8199027"/>
<dbReference type="OMA" id="QGSFKEM"/>
<reference evidence="4 5" key="1">
    <citation type="journal article" date="2009" name="Nat. Biotechnol.">
        <title>Genome sequence of the recombinant protein production host Pichia pastoris.</title>
        <authorList>
            <person name="De Schutter K."/>
            <person name="Lin Y.C."/>
            <person name="Tiels P."/>
            <person name="Van Hecke A."/>
            <person name="Glinka S."/>
            <person name="Weber-Lehmann J."/>
            <person name="Rouze P."/>
            <person name="Van de Peer Y."/>
            <person name="Callewaert N."/>
        </authorList>
    </citation>
    <scope>NUCLEOTIDE SEQUENCE [LARGE SCALE GENOMIC DNA]</scope>
    <source>
        <strain evidence="5">GS115 / ATCC 20864</strain>
    </source>
</reference>
<feature type="transmembrane region" description="Helical" evidence="1">
    <location>
        <begin position="225"/>
        <end position="243"/>
    </location>
</feature>
<dbReference type="InterPro" id="IPR025390">
    <property type="entry name" value="Dsc3_C"/>
</dbReference>
<dbReference type="Pfam" id="PF13373">
    <property type="entry name" value="Dsc3_C"/>
    <property type="match status" value="1"/>
</dbReference>
<feature type="domain" description="DSC E3 ubiquitin ligase complex subunit 3 C-terminal" evidence="3">
    <location>
        <begin position="106"/>
        <end position="241"/>
    </location>
</feature>
<dbReference type="HOGENOM" id="CLU_035821_1_1_1"/>
<dbReference type="AlphaFoldDB" id="C4R0D4"/>
<dbReference type="PANTHER" id="PTHR28049:SF1">
    <property type="entry name" value="DSC E3 UBIQUITIN LIGASE COMPLEX SUBUNIT 3"/>
    <property type="match status" value="1"/>
</dbReference>
<feature type="domain" description="DSC E3 ubiquitin ligase complex subunit 3 ubiquitin-like" evidence="2">
    <location>
        <begin position="4"/>
        <end position="62"/>
    </location>
</feature>
<dbReference type="OrthoDB" id="2556122at2759"/>
<accession>C4R0D4</accession>
<dbReference type="FunCoup" id="C4R0D4">
    <property type="interactions" value="18"/>
</dbReference>
<dbReference type="PANTHER" id="PTHR28049">
    <property type="entry name" value="TRANSMEMBRANE PROTEIN YOR223W"/>
    <property type="match status" value="1"/>
</dbReference>
<dbReference type="eggNOG" id="ENOG502S5B3">
    <property type="taxonomic scope" value="Eukaryota"/>
</dbReference>
<gene>
    <name evidence="4" type="ordered locus">PAS_chr2-1_0339</name>
</gene>
<feature type="transmembrane region" description="Helical" evidence="1">
    <location>
        <begin position="193"/>
        <end position="213"/>
    </location>
</feature>
<dbReference type="InterPro" id="IPR045226">
    <property type="entry name" value="Dsc3"/>
</dbReference>
<evidence type="ECO:0000259" key="2">
    <source>
        <dbReference type="Pfam" id="PF10302"/>
    </source>
</evidence>
<proteinExistence type="predicted"/>
<evidence type="ECO:0000313" key="4">
    <source>
        <dbReference type="EMBL" id="CAY68958.1"/>
    </source>
</evidence>
<dbReference type="Proteomes" id="UP000000314">
    <property type="component" value="Chromosome 2"/>
</dbReference>
<dbReference type="RefSeq" id="XP_002491238.1">
    <property type="nucleotide sequence ID" value="XM_002491193.1"/>
</dbReference>
<organism evidence="4 5">
    <name type="scientific">Komagataella phaffii (strain GS115 / ATCC 20864)</name>
    <name type="common">Yeast</name>
    <name type="synonym">Pichia pastoris</name>
    <dbReference type="NCBI Taxonomy" id="644223"/>
    <lineage>
        <taxon>Eukaryota</taxon>
        <taxon>Fungi</taxon>
        <taxon>Dikarya</taxon>
        <taxon>Ascomycota</taxon>
        <taxon>Saccharomycotina</taxon>
        <taxon>Pichiomycetes</taxon>
        <taxon>Pichiales</taxon>
        <taxon>Pichiaceae</taxon>
        <taxon>Komagataella</taxon>
    </lineage>
</organism>
<evidence type="ECO:0000259" key="3">
    <source>
        <dbReference type="Pfam" id="PF13373"/>
    </source>
</evidence>
<keyword evidence="1" id="KW-0472">Membrane</keyword>
<dbReference type="KEGG" id="ppa:PAS_chr2-1_0339"/>
<dbReference type="InterPro" id="IPR019413">
    <property type="entry name" value="Dsc3_ub-like_dom"/>
</dbReference>
<name>C4R0D4_KOMPG</name>
<dbReference type="EMBL" id="FN392320">
    <property type="protein sequence ID" value="CAY68958.1"/>
    <property type="molecule type" value="Genomic_DNA"/>
</dbReference>
<evidence type="ECO:0008006" key="6">
    <source>
        <dbReference type="Google" id="ProtNLM"/>
    </source>
</evidence>
<dbReference type="Pfam" id="PF10302">
    <property type="entry name" value="Dsc3_N"/>
    <property type="match status" value="1"/>
</dbReference>
<keyword evidence="1" id="KW-1133">Transmembrane helix</keyword>
<dbReference type="GO" id="GO:0044695">
    <property type="term" value="C:Dsc E3 ubiquitin ligase complex"/>
    <property type="evidence" value="ECO:0007669"/>
    <property type="project" value="InterPro"/>
</dbReference>
<evidence type="ECO:0000313" key="5">
    <source>
        <dbReference type="Proteomes" id="UP000000314"/>
    </source>
</evidence>
<dbReference type="InParanoid" id="C4R0D4"/>
<protein>
    <recommendedName>
        <fullName evidence="6">Ubiquitin-like domain-containing protein</fullName>
    </recommendedName>
</protein>
<evidence type="ECO:0000256" key="1">
    <source>
        <dbReference type="SAM" id="Phobius"/>
    </source>
</evidence>